<dbReference type="Gene3D" id="3.40.390.30">
    <property type="entry name" value="Metalloproteases ('zincins'), catalytic domain"/>
    <property type="match status" value="1"/>
</dbReference>
<reference evidence="8 9" key="1">
    <citation type="submission" date="2018-02" db="EMBL/GenBank/DDBJ databases">
        <title>Genomic analysis of the strain RR4-38 isolated from a seawater recirculating aquaculture system.</title>
        <authorList>
            <person name="Kim Y.-S."/>
            <person name="Jang Y.H."/>
            <person name="Kim K.-H."/>
        </authorList>
    </citation>
    <scope>NUCLEOTIDE SEQUENCE [LARGE SCALE GENOMIC DNA]</scope>
    <source>
        <strain evidence="8 9">RR4-38</strain>
    </source>
</reference>
<dbReference type="PANTHER" id="PTHR46986:SF1">
    <property type="entry name" value="ENDORIBONUCLEASE YBEY, CHLOROPLASTIC"/>
    <property type="match status" value="1"/>
</dbReference>
<dbReference type="GO" id="GO:0005737">
    <property type="term" value="C:cytoplasm"/>
    <property type="evidence" value="ECO:0007669"/>
    <property type="project" value="UniProtKB-SubCell"/>
</dbReference>
<dbReference type="EC" id="3.1.-.-" evidence="7"/>
<dbReference type="OrthoDB" id="9811984at2"/>
<keyword evidence="4 7" id="KW-0255">Endonuclease</keyword>
<keyword evidence="9" id="KW-1185">Reference proteome</keyword>
<keyword evidence="7" id="KW-0698">rRNA processing</keyword>
<dbReference type="InterPro" id="IPR023091">
    <property type="entry name" value="MetalPrtase_cat_dom_sf_prd"/>
</dbReference>
<dbReference type="SUPFAM" id="SSF55486">
    <property type="entry name" value="Metalloproteases ('zincins'), catalytic domain"/>
    <property type="match status" value="1"/>
</dbReference>
<keyword evidence="6 7" id="KW-0862">Zinc</keyword>
<dbReference type="GO" id="GO:0006364">
    <property type="term" value="P:rRNA processing"/>
    <property type="evidence" value="ECO:0007669"/>
    <property type="project" value="UniProtKB-UniRule"/>
</dbReference>
<dbReference type="PANTHER" id="PTHR46986">
    <property type="entry name" value="ENDORIBONUCLEASE YBEY, CHLOROPLASTIC"/>
    <property type="match status" value="1"/>
</dbReference>
<keyword evidence="2 7" id="KW-0540">Nuclease</keyword>
<evidence type="ECO:0000256" key="2">
    <source>
        <dbReference type="ARBA" id="ARBA00022722"/>
    </source>
</evidence>
<dbReference type="GO" id="GO:0004521">
    <property type="term" value="F:RNA endonuclease activity"/>
    <property type="evidence" value="ECO:0007669"/>
    <property type="project" value="UniProtKB-UniRule"/>
</dbReference>
<sequence length="138" mass="15805">MVSFYSENDFSLSNEKDVTGWIGSVITSEGCEEGEITFVFCGDEYLLDLNQKYLDHDTYTDIISFDYSLGKELHGEIYISTDRVAENATSFKVSFTDELHRVIIHGILHLCGYKDKSSQEESMMRKKENEALSSRNFV</sequence>
<dbReference type="Proteomes" id="UP000238442">
    <property type="component" value="Chromosome"/>
</dbReference>
<dbReference type="RefSeq" id="WP_105215563.1">
    <property type="nucleotide sequence ID" value="NZ_CP027062.1"/>
</dbReference>
<evidence type="ECO:0000256" key="7">
    <source>
        <dbReference type="HAMAP-Rule" id="MF_00009"/>
    </source>
</evidence>
<comment type="subcellular location">
    <subcellularLocation>
        <location evidence="7">Cytoplasm</location>
    </subcellularLocation>
</comment>
<proteinExistence type="inferred from homology"/>
<comment type="similarity">
    <text evidence="1 7">Belongs to the endoribonuclease YbeY family.</text>
</comment>
<feature type="binding site" evidence="7">
    <location>
        <position position="105"/>
    </location>
    <ligand>
        <name>Zn(2+)</name>
        <dbReference type="ChEBI" id="CHEBI:29105"/>
        <note>catalytic</note>
    </ligand>
</feature>
<feature type="binding site" evidence="7">
    <location>
        <position position="115"/>
    </location>
    <ligand>
        <name>Zn(2+)</name>
        <dbReference type="ChEBI" id="CHEBI:29105"/>
        <note>catalytic</note>
    </ligand>
</feature>
<comment type="function">
    <text evidence="7">Single strand-specific metallo-endoribonuclease involved in late-stage 70S ribosome quality control and in maturation of the 3' terminus of the 16S rRNA.</text>
</comment>
<feature type="binding site" evidence="7">
    <location>
        <position position="109"/>
    </location>
    <ligand>
        <name>Zn(2+)</name>
        <dbReference type="ChEBI" id="CHEBI:29105"/>
        <note>catalytic</note>
    </ligand>
</feature>
<evidence type="ECO:0000256" key="5">
    <source>
        <dbReference type="ARBA" id="ARBA00022801"/>
    </source>
</evidence>
<evidence type="ECO:0000256" key="1">
    <source>
        <dbReference type="ARBA" id="ARBA00010875"/>
    </source>
</evidence>
<dbReference type="Pfam" id="PF02130">
    <property type="entry name" value="YbeY"/>
    <property type="match status" value="1"/>
</dbReference>
<dbReference type="HAMAP" id="MF_00009">
    <property type="entry name" value="Endoribonucl_YbeY"/>
    <property type="match status" value="1"/>
</dbReference>
<evidence type="ECO:0000313" key="8">
    <source>
        <dbReference type="EMBL" id="AVI50606.1"/>
    </source>
</evidence>
<evidence type="ECO:0000256" key="4">
    <source>
        <dbReference type="ARBA" id="ARBA00022759"/>
    </source>
</evidence>
<evidence type="ECO:0000256" key="3">
    <source>
        <dbReference type="ARBA" id="ARBA00022723"/>
    </source>
</evidence>
<organism evidence="8 9">
    <name type="scientific">Pukyongia salina</name>
    <dbReference type="NCBI Taxonomy" id="2094025"/>
    <lineage>
        <taxon>Bacteria</taxon>
        <taxon>Pseudomonadati</taxon>
        <taxon>Bacteroidota</taxon>
        <taxon>Flavobacteriia</taxon>
        <taxon>Flavobacteriales</taxon>
        <taxon>Flavobacteriaceae</taxon>
        <taxon>Pukyongia</taxon>
    </lineage>
</organism>
<dbReference type="NCBIfam" id="TIGR00043">
    <property type="entry name" value="rRNA maturation RNase YbeY"/>
    <property type="match status" value="1"/>
</dbReference>
<dbReference type="EMBL" id="CP027062">
    <property type="protein sequence ID" value="AVI50606.1"/>
    <property type="molecule type" value="Genomic_DNA"/>
</dbReference>
<keyword evidence="7" id="KW-0963">Cytoplasm</keyword>
<keyword evidence="5 7" id="KW-0378">Hydrolase</keyword>
<dbReference type="GO" id="GO:0008270">
    <property type="term" value="F:zinc ion binding"/>
    <property type="evidence" value="ECO:0007669"/>
    <property type="project" value="UniProtKB-UniRule"/>
</dbReference>
<keyword evidence="7" id="KW-0690">Ribosome biogenesis</keyword>
<protein>
    <recommendedName>
        <fullName evidence="7">Endoribonuclease YbeY</fullName>
        <ecNumber evidence="7">3.1.-.-</ecNumber>
    </recommendedName>
</protein>
<accession>A0A2S0HVG9</accession>
<keyword evidence="3 7" id="KW-0479">Metal-binding</keyword>
<dbReference type="AlphaFoldDB" id="A0A2S0HVG9"/>
<evidence type="ECO:0000256" key="6">
    <source>
        <dbReference type="ARBA" id="ARBA00022833"/>
    </source>
</evidence>
<gene>
    <name evidence="7 8" type="primary">ybeY</name>
    <name evidence="8" type="ORF">C5O00_05250</name>
</gene>
<evidence type="ECO:0000313" key="9">
    <source>
        <dbReference type="Proteomes" id="UP000238442"/>
    </source>
</evidence>
<dbReference type="InterPro" id="IPR002036">
    <property type="entry name" value="YbeY"/>
</dbReference>
<name>A0A2S0HVG9_9FLAO</name>
<dbReference type="KEGG" id="aue:C5O00_05250"/>
<dbReference type="GO" id="GO:0004222">
    <property type="term" value="F:metalloendopeptidase activity"/>
    <property type="evidence" value="ECO:0007669"/>
    <property type="project" value="InterPro"/>
</dbReference>
<comment type="cofactor">
    <cofactor evidence="7">
        <name>Zn(2+)</name>
        <dbReference type="ChEBI" id="CHEBI:29105"/>
    </cofactor>
    <text evidence="7">Binds 1 zinc ion.</text>
</comment>